<evidence type="ECO:0000313" key="6">
    <source>
        <dbReference type="Proteomes" id="UP000198618"/>
    </source>
</evidence>
<name>A0A1I0EN65_9BACI</name>
<dbReference type="OrthoDB" id="9812993at2"/>
<feature type="DNA-binding region" description="H-T-H motif" evidence="3">
    <location>
        <begin position="34"/>
        <end position="53"/>
    </location>
</feature>
<dbReference type="SUPFAM" id="SSF46689">
    <property type="entry name" value="Homeodomain-like"/>
    <property type="match status" value="1"/>
</dbReference>
<sequence>MAKGFTDQEKKQITDQLIREGKRLFSTYGVKKTSIGQLTKAVGIAQGSFYQFFSSKEVLFFEILEIEEAAIKQKLMDEFDLQNITKQSFKEMLLYSLELIEEHPIVKSLFYQEDVEQIIRKLPPEVIEEHIKRDEDVLDPFIQLWQTKGILVNKDPQVITGTVRAFFTMLLHKKEIGEDVYPMVVDLLAESLAEGLISEEDDL</sequence>
<dbReference type="InterPro" id="IPR001647">
    <property type="entry name" value="HTH_TetR"/>
</dbReference>
<dbReference type="Proteomes" id="UP000198618">
    <property type="component" value="Unassembled WGS sequence"/>
</dbReference>
<evidence type="ECO:0000256" key="3">
    <source>
        <dbReference type="PROSITE-ProRule" id="PRU00335"/>
    </source>
</evidence>
<evidence type="ECO:0000259" key="4">
    <source>
        <dbReference type="PROSITE" id="PS50977"/>
    </source>
</evidence>
<dbReference type="Pfam" id="PF00440">
    <property type="entry name" value="TetR_N"/>
    <property type="match status" value="1"/>
</dbReference>
<organism evidence="5 6">
    <name type="scientific">Oceanobacillus limi</name>
    <dbReference type="NCBI Taxonomy" id="930131"/>
    <lineage>
        <taxon>Bacteria</taxon>
        <taxon>Bacillati</taxon>
        <taxon>Bacillota</taxon>
        <taxon>Bacilli</taxon>
        <taxon>Bacillales</taxon>
        <taxon>Bacillaceae</taxon>
        <taxon>Oceanobacillus</taxon>
    </lineage>
</organism>
<evidence type="ECO:0000256" key="2">
    <source>
        <dbReference type="ARBA" id="ARBA00023125"/>
    </source>
</evidence>
<dbReference type="Gene3D" id="1.10.357.10">
    <property type="entry name" value="Tetracycline Repressor, domain 2"/>
    <property type="match status" value="1"/>
</dbReference>
<dbReference type="GO" id="GO:0003677">
    <property type="term" value="F:DNA binding"/>
    <property type="evidence" value="ECO:0007669"/>
    <property type="project" value="UniProtKB-UniRule"/>
</dbReference>
<protein>
    <submittedName>
        <fullName evidence="5">Transcriptional regulator, TetR family</fullName>
    </submittedName>
</protein>
<dbReference type="InterPro" id="IPR009057">
    <property type="entry name" value="Homeodomain-like_sf"/>
</dbReference>
<dbReference type="PRINTS" id="PR00455">
    <property type="entry name" value="HTHTETR"/>
</dbReference>
<gene>
    <name evidence="5" type="ORF">SAMN05216389_11212</name>
</gene>
<dbReference type="PANTHER" id="PTHR43479">
    <property type="entry name" value="ACREF/ENVCD OPERON REPRESSOR-RELATED"/>
    <property type="match status" value="1"/>
</dbReference>
<reference evidence="5 6" key="1">
    <citation type="submission" date="2016-10" db="EMBL/GenBank/DDBJ databases">
        <authorList>
            <person name="de Groot N.N."/>
        </authorList>
    </citation>
    <scope>NUCLEOTIDE SEQUENCE [LARGE SCALE GENOMIC DNA]</scope>
    <source>
        <strain evidence="5 6">IBRC-M 10780</strain>
    </source>
</reference>
<keyword evidence="2 3" id="KW-0238">DNA-binding</keyword>
<evidence type="ECO:0000313" key="5">
    <source>
        <dbReference type="EMBL" id="SET46857.1"/>
    </source>
</evidence>
<accession>A0A1I0EN65</accession>
<dbReference type="RefSeq" id="WP_090870611.1">
    <property type="nucleotide sequence ID" value="NZ_FOHE01000012.1"/>
</dbReference>
<keyword evidence="1" id="KW-0678">Repressor</keyword>
<dbReference type="STRING" id="930131.SAMN05216389_11212"/>
<dbReference type="PROSITE" id="PS01081">
    <property type="entry name" value="HTH_TETR_1"/>
    <property type="match status" value="1"/>
</dbReference>
<dbReference type="PANTHER" id="PTHR43479:SF11">
    <property type="entry name" value="ACREF_ENVCD OPERON REPRESSOR-RELATED"/>
    <property type="match status" value="1"/>
</dbReference>
<dbReference type="InterPro" id="IPR050624">
    <property type="entry name" value="HTH-type_Tx_Regulator"/>
</dbReference>
<dbReference type="InterPro" id="IPR023772">
    <property type="entry name" value="DNA-bd_HTH_TetR-type_CS"/>
</dbReference>
<dbReference type="AlphaFoldDB" id="A0A1I0EN65"/>
<proteinExistence type="predicted"/>
<keyword evidence="6" id="KW-1185">Reference proteome</keyword>
<dbReference type="PROSITE" id="PS50977">
    <property type="entry name" value="HTH_TETR_2"/>
    <property type="match status" value="1"/>
</dbReference>
<feature type="domain" description="HTH tetR-type" evidence="4">
    <location>
        <begin position="11"/>
        <end position="71"/>
    </location>
</feature>
<dbReference type="EMBL" id="FOHE01000012">
    <property type="protein sequence ID" value="SET46857.1"/>
    <property type="molecule type" value="Genomic_DNA"/>
</dbReference>
<evidence type="ECO:0000256" key="1">
    <source>
        <dbReference type="ARBA" id="ARBA00022491"/>
    </source>
</evidence>